<keyword evidence="4 6" id="KW-0808">Transferase</keyword>
<dbReference type="Proteomes" id="UP000191820">
    <property type="component" value="Chromosome"/>
</dbReference>
<comment type="catalytic activity">
    <reaction evidence="6">
        <text>adenosine(1618) in 23S rRNA + S-adenosyl-L-methionine = N(6)-methyladenosine(1618) in 23S rRNA + S-adenosyl-L-homocysteine + H(+)</text>
        <dbReference type="Rhea" id="RHEA:16497"/>
        <dbReference type="Rhea" id="RHEA-COMP:10229"/>
        <dbReference type="Rhea" id="RHEA-COMP:10231"/>
        <dbReference type="ChEBI" id="CHEBI:15378"/>
        <dbReference type="ChEBI" id="CHEBI:57856"/>
        <dbReference type="ChEBI" id="CHEBI:59789"/>
        <dbReference type="ChEBI" id="CHEBI:74411"/>
        <dbReference type="ChEBI" id="CHEBI:74449"/>
        <dbReference type="EC" id="2.1.1.181"/>
    </reaction>
</comment>
<dbReference type="InterPro" id="IPR029063">
    <property type="entry name" value="SAM-dependent_MTases_sf"/>
</dbReference>
<dbReference type="GO" id="GO:0008168">
    <property type="term" value="F:methyltransferase activity"/>
    <property type="evidence" value="ECO:0007669"/>
    <property type="project" value="UniProtKB-KW"/>
</dbReference>
<evidence type="ECO:0000313" key="9">
    <source>
        <dbReference type="Proteomes" id="UP000191820"/>
    </source>
</evidence>
<dbReference type="HAMAP" id="MF_01848">
    <property type="entry name" value="23SrRNA_methyltr_F"/>
    <property type="match status" value="1"/>
</dbReference>
<evidence type="ECO:0000256" key="4">
    <source>
        <dbReference type="ARBA" id="ARBA00022679"/>
    </source>
</evidence>
<dbReference type="GO" id="GO:0032259">
    <property type="term" value="P:methylation"/>
    <property type="evidence" value="ECO:0007669"/>
    <property type="project" value="UniProtKB-KW"/>
</dbReference>
<keyword evidence="3 6" id="KW-0489">Methyltransferase</keyword>
<organism evidence="8 9">
    <name type="scientific">Shewanella japonica</name>
    <dbReference type="NCBI Taxonomy" id="93973"/>
    <lineage>
        <taxon>Bacteria</taxon>
        <taxon>Pseudomonadati</taxon>
        <taxon>Pseudomonadota</taxon>
        <taxon>Gammaproteobacteria</taxon>
        <taxon>Alteromonadales</taxon>
        <taxon>Shewanellaceae</taxon>
        <taxon>Shewanella</taxon>
    </lineage>
</organism>
<evidence type="ECO:0000313" key="8">
    <source>
        <dbReference type="EMBL" id="ARD24307.1"/>
    </source>
</evidence>
<dbReference type="EC" id="2.1.1.181" evidence="6"/>
<sequence length="379" mass="42183">MTASKAPSKGAAKHSKNAKLDNKPVKSQRRQTKSINKHSKKSQQKLTTGRLQPKALHPRNKHLQGYDFESLIKKCPKLSHFVKTNPYGNLSIDFADPEAVKSLNAAILKLDYDIEHWDIPEGFLCPPVPGRVDYLHYIADLLSVNGKVPKGAKVTALDIGTGANGIYPLLGIQSYGWQFVASDIDPISISNVAKIAEQNKSLTSKLSLRLQANPSAIFSGIINADERFDLTMCNPPFHRSLEDATKGSIKKNANLAANRAKRMKSNLHQGKTGAESSKTDPKLNFGGQKAELWCEGGEQQFLANMIKESQQFGTQCLWFSSLISKSENLKPCYALLDKLSVDTVKTIEMQQGNKITRVLAWSFLTEKQREQWAKFRDMK</sequence>
<gene>
    <name evidence="6" type="primary">rlmF</name>
    <name evidence="8" type="ORF">SJ2017_4079</name>
</gene>
<dbReference type="Pfam" id="PF05971">
    <property type="entry name" value="Methyltransf_10"/>
    <property type="match status" value="1"/>
</dbReference>
<evidence type="ECO:0000256" key="3">
    <source>
        <dbReference type="ARBA" id="ARBA00022603"/>
    </source>
</evidence>
<name>A0ABM6JRA2_9GAMM</name>
<dbReference type="Gene3D" id="3.40.50.150">
    <property type="entry name" value="Vaccinia Virus protein VP39"/>
    <property type="match status" value="1"/>
</dbReference>
<keyword evidence="5 6" id="KW-0949">S-adenosyl-L-methionine</keyword>
<dbReference type="RefSeq" id="WP_080917211.1">
    <property type="nucleotide sequence ID" value="NZ_CANMJJ010000009.1"/>
</dbReference>
<dbReference type="InterPro" id="IPR010286">
    <property type="entry name" value="METTL16/RlmF"/>
</dbReference>
<comment type="subcellular location">
    <subcellularLocation>
        <location evidence="6">Cytoplasm</location>
    </subcellularLocation>
</comment>
<dbReference type="CDD" id="cd02440">
    <property type="entry name" value="AdoMet_MTases"/>
    <property type="match status" value="1"/>
</dbReference>
<dbReference type="PANTHER" id="PTHR13393:SF0">
    <property type="entry name" value="RNA N6-ADENOSINE-METHYLTRANSFERASE METTL16"/>
    <property type="match status" value="1"/>
</dbReference>
<reference evidence="8 9" key="1">
    <citation type="submission" date="2017-03" db="EMBL/GenBank/DDBJ databases">
        <title>Genome sequencing of Shewanella japonica KCTC 22435.</title>
        <authorList>
            <person name="Kim K.M."/>
        </authorList>
    </citation>
    <scope>NUCLEOTIDE SEQUENCE [LARGE SCALE GENOMIC DNA]</scope>
    <source>
        <strain evidence="8 9">KCTC 22435</strain>
    </source>
</reference>
<keyword evidence="9" id="KW-1185">Reference proteome</keyword>
<dbReference type="InterPro" id="IPR016909">
    <property type="entry name" value="rRNA_lsu_MeTfrase_F"/>
</dbReference>
<keyword evidence="2 6" id="KW-0698">rRNA processing</keyword>
<comment type="similarity">
    <text evidence="6">Belongs to the methyltransferase superfamily. METTL16/RlmF family.</text>
</comment>
<dbReference type="EMBL" id="CP020472">
    <property type="protein sequence ID" value="ARD24307.1"/>
    <property type="molecule type" value="Genomic_DNA"/>
</dbReference>
<dbReference type="NCBIfam" id="NF008725">
    <property type="entry name" value="PRK11727.1"/>
    <property type="match status" value="1"/>
</dbReference>
<feature type="compositionally biased region" description="Basic residues" evidence="7">
    <location>
        <begin position="26"/>
        <end position="43"/>
    </location>
</feature>
<evidence type="ECO:0000256" key="1">
    <source>
        <dbReference type="ARBA" id="ARBA00022490"/>
    </source>
</evidence>
<keyword evidence="1 6" id="KW-0963">Cytoplasm</keyword>
<feature type="region of interest" description="Disordered" evidence="7">
    <location>
        <begin position="262"/>
        <end position="281"/>
    </location>
</feature>
<dbReference type="PIRSF" id="PIRSF029038">
    <property type="entry name" value="Mtase_YbiN_prd"/>
    <property type="match status" value="1"/>
</dbReference>
<protein>
    <recommendedName>
        <fullName evidence="6">Ribosomal RNA large subunit methyltransferase F</fullName>
        <ecNumber evidence="6">2.1.1.181</ecNumber>
    </recommendedName>
    <alternativeName>
        <fullName evidence="6">23S rRNA mA1618 methyltransferase</fullName>
    </alternativeName>
    <alternativeName>
        <fullName evidence="6">rRNA adenine N-6-methyltransferase</fullName>
    </alternativeName>
</protein>
<dbReference type="SUPFAM" id="SSF53335">
    <property type="entry name" value="S-adenosyl-L-methionine-dependent methyltransferases"/>
    <property type="match status" value="1"/>
</dbReference>
<evidence type="ECO:0000256" key="6">
    <source>
        <dbReference type="HAMAP-Rule" id="MF_01848"/>
    </source>
</evidence>
<proteinExistence type="inferred from homology"/>
<accession>A0ABM6JRA2</accession>
<comment type="function">
    <text evidence="6">Specifically methylates the adenine in position 1618 of 23S rRNA.</text>
</comment>
<evidence type="ECO:0000256" key="5">
    <source>
        <dbReference type="ARBA" id="ARBA00022691"/>
    </source>
</evidence>
<evidence type="ECO:0000256" key="2">
    <source>
        <dbReference type="ARBA" id="ARBA00022552"/>
    </source>
</evidence>
<evidence type="ECO:0000256" key="7">
    <source>
        <dbReference type="SAM" id="MobiDB-lite"/>
    </source>
</evidence>
<feature type="region of interest" description="Disordered" evidence="7">
    <location>
        <begin position="1"/>
        <end position="59"/>
    </location>
</feature>
<dbReference type="PANTHER" id="PTHR13393">
    <property type="entry name" value="SAM-DEPENDENT METHYLTRANSFERASE"/>
    <property type="match status" value="1"/>
</dbReference>